<keyword evidence="2" id="KW-1185">Reference proteome</keyword>
<gene>
    <name evidence="1" type="ORF">QDX21_00510</name>
</gene>
<accession>A0AAJ6AII4</accession>
<dbReference type="Gene3D" id="3.30.450.40">
    <property type="match status" value="1"/>
</dbReference>
<evidence type="ECO:0000313" key="1">
    <source>
        <dbReference type="EMBL" id="WGH93337.1"/>
    </source>
</evidence>
<dbReference type="RefSeq" id="WP_166769866.1">
    <property type="nucleotide sequence ID" value="NZ_CP122566.1"/>
</dbReference>
<dbReference type="InterPro" id="IPR029016">
    <property type="entry name" value="GAF-like_dom_sf"/>
</dbReference>
<dbReference type="AlphaFoldDB" id="A0AAJ6AII4"/>
<organism evidence="1 2">
    <name type="scientific">Auritidibacter ignavus</name>
    <dbReference type="NCBI Taxonomy" id="678932"/>
    <lineage>
        <taxon>Bacteria</taxon>
        <taxon>Bacillati</taxon>
        <taxon>Actinomycetota</taxon>
        <taxon>Actinomycetes</taxon>
        <taxon>Micrococcales</taxon>
        <taxon>Micrococcaceae</taxon>
        <taxon>Auritidibacter</taxon>
    </lineage>
</organism>
<dbReference type="Proteomes" id="UP001224674">
    <property type="component" value="Chromosome"/>
</dbReference>
<protein>
    <submittedName>
        <fullName evidence="1">GAF domain-containing protein</fullName>
    </submittedName>
</protein>
<evidence type="ECO:0000313" key="2">
    <source>
        <dbReference type="Proteomes" id="UP001224674"/>
    </source>
</evidence>
<reference evidence="1 2" key="1">
    <citation type="submission" date="2023-03" db="EMBL/GenBank/DDBJ databases">
        <title>Complete genome sequences of several Auritidibacter ignavus strains isolated from ear infections.</title>
        <authorList>
            <person name="Baehr T."/>
            <person name="Baumhoegger A.M."/>
        </authorList>
    </citation>
    <scope>NUCLEOTIDE SEQUENCE [LARGE SCALE GENOMIC DNA]</scope>
    <source>
        <strain evidence="1 2">BABAE-6</strain>
    </source>
</reference>
<sequence>MAVVDYAGTLLWVEGDHHTRTLAEDLSFGPGANWAEQSMGTSAPAVALVTGRPVQVARTQHFALHIQCFSCTAVPVRDPITGKILGALDITGGDRAVAGHALALMKATGLACEGYLRELYADRMPTCLYHGGVQAGLGPTTLSAVGRAKPLLVDGAGNAVELSQRHAEILFLLCWEAHQRGRGMSAEELSEQLFGSGEHVVTVRAEMTRLRKFLAARPALAVEVESRPYRLVASLELDVVELWNALRSGDLDQALGFGSQSFLPESGAPGVFEVRHRVATWLRELVLERANAEQVLKYLDTCHDEEDEQVMMLALKILPEQHPRRTEIVLNLERTGEIDGMRCNPPATGM</sequence>
<name>A0AAJ6AII4_9MICC</name>
<proteinExistence type="predicted"/>
<dbReference type="EMBL" id="CP122566">
    <property type="protein sequence ID" value="WGH93337.1"/>
    <property type="molecule type" value="Genomic_DNA"/>
</dbReference>